<gene>
    <name evidence="1" type="ORF">BECKH772A_GA0070896_100924</name>
    <name evidence="2" type="ORF">BECKH772B_GA0070898_101824</name>
    <name evidence="3" type="ORF">BECKH772C_GA0070978_101824</name>
</gene>
<dbReference type="EMBL" id="CAADFI010000182">
    <property type="protein sequence ID" value="VFK00200.1"/>
    <property type="molecule type" value="Genomic_DNA"/>
</dbReference>
<organism evidence="1">
    <name type="scientific">Candidatus Kentrum eta</name>
    <dbReference type="NCBI Taxonomy" id="2126337"/>
    <lineage>
        <taxon>Bacteria</taxon>
        <taxon>Pseudomonadati</taxon>
        <taxon>Pseudomonadota</taxon>
        <taxon>Gammaproteobacteria</taxon>
        <taxon>Candidatus Kentrum</taxon>
    </lineage>
</organism>
<dbReference type="EMBL" id="CAADFG010000092">
    <property type="protein sequence ID" value="VFJ95790.1"/>
    <property type="molecule type" value="Genomic_DNA"/>
</dbReference>
<sequence length="77" mass="8996">MDKRYLDDEERDLVESVERGEWQSVKNLHGEIRNHRQYARNTLRKDKQVTLRISPRDPEALGTKAVETGISSWMAGQ</sequence>
<reference evidence="1" key="1">
    <citation type="submission" date="2019-02" db="EMBL/GenBank/DDBJ databases">
        <authorList>
            <person name="Gruber-Vodicka R. H."/>
            <person name="Seah K. B. B."/>
        </authorList>
    </citation>
    <scope>NUCLEOTIDE SEQUENCE</scope>
    <source>
        <strain evidence="3">BECK_SA2B12</strain>
        <strain evidence="1">BECK_SA2B15</strain>
        <strain evidence="2">BECK_SA2B20</strain>
    </source>
</reference>
<proteinExistence type="predicted"/>
<evidence type="ECO:0000313" key="2">
    <source>
        <dbReference type="EMBL" id="VFK00200.1"/>
    </source>
</evidence>
<dbReference type="EMBL" id="CAADFJ010000182">
    <property type="protein sequence ID" value="VFK04445.1"/>
    <property type="molecule type" value="Genomic_DNA"/>
</dbReference>
<evidence type="ECO:0000313" key="3">
    <source>
        <dbReference type="EMBL" id="VFK04445.1"/>
    </source>
</evidence>
<accession>A0A450UTL5</accession>
<protein>
    <submittedName>
        <fullName evidence="1">Uncharacterized protein</fullName>
    </submittedName>
</protein>
<name>A0A450UTL5_9GAMM</name>
<dbReference type="AlphaFoldDB" id="A0A450UTL5"/>
<evidence type="ECO:0000313" key="1">
    <source>
        <dbReference type="EMBL" id="VFJ95790.1"/>
    </source>
</evidence>